<keyword evidence="1" id="KW-1133">Transmembrane helix</keyword>
<dbReference type="Gene3D" id="3.90.70.10">
    <property type="entry name" value="Cysteine proteinases"/>
    <property type="match status" value="1"/>
</dbReference>
<keyword evidence="1" id="KW-0472">Membrane</keyword>
<evidence type="ECO:0000259" key="2">
    <source>
        <dbReference type="Pfam" id="PF13529"/>
    </source>
</evidence>
<dbReference type="Pfam" id="PF13529">
    <property type="entry name" value="Peptidase_C39_2"/>
    <property type="match status" value="1"/>
</dbReference>
<dbReference type="EMBL" id="UAVW01000003">
    <property type="protein sequence ID" value="SQB10191.1"/>
    <property type="molecule type" value="Genomic_DNA"/>
</dbReference>
<protein>
    <submittedName>
        <fullName evidence="3">Murein hydrolase domain-containing protein</fullName>
    </submittedName>
</protein>
<accession>A0A2X2U8W7</accession>
<dbReference type="GO" id="GO:0016787">
    <property type="term" value="F:hydrolase activity"/>
    <property type="evidence" value="ECO:0007669"/>
    <property type="project" value="UniProtKB-KW"/>
</dbReference>
<proteinExistence type="predicted"/>
<gene>
    <name evidence="3" type="ORF">NCTC11224_01505</name>
</gene>
<keyword evidence="3" id="KW-0378">Hydrolase</keyword>
<feature type="transmembrane region" description="Helical" evidence="1">
    <location>
        <begin position="63"/>
        <end position="86"/>
    </location>
</feature>
<name>A0A2X2U8W7_9FIRM</name>
<sequence length="458" mass="49262">MADEQRNGLSEAFETGASTTYLIHGAVKTGKTVSGAAKGVAAGGPYGAVAGALWEGRKHIGRIAAAVVALLLIPVLFVLMLPGLIFNGFTSAFSPADPETPVLNSETAIIENANTITFTISSILGEGMEDVIKRIERDFAASDGDGMEVINPYEISPIYNANLFVSQYCAAKEKEFADISIADMATVMRRGKSYLYSYQRTEEIRKKIVEDPDTGEETTVSEKWMLYTITYNGEAYFADQVFALTDEQKSLVSDYAQNLSLFLGDGLIQNLEGWEGNSIPSLGNVRFTDGSTEVVYFNQMDERYSSKPYGTDYIGGSGCGPTSMAIVISSLSEEIVDPERMAQWAYENGYWCKGSGSYHALIPGAAAHWGLAVSGCSASEPQRILDALAEGKLVVAIMSKGHFTNGGHFIVLRGVKGGKILVADPGSYKRSGQLWDLSIILNEASQRAGAGGPFWIIG</sequence>
<evidence type="ECO:0000313" key="4">
    <source>
        <dbReference type="Proteomes" id="UP000251853"/>
    </source>
</evidence>
<organism evidence="3 4">
    <name type="scientific">Enterocloster clostridioformis</name>
    <dbReference type="NCBI Taxonomy" id="1531"/>
    <lineage>
        <taxon>Bacteria</taxon>
        <taxon>Bacillati</taxon>
        <taxon>Bacillota</taxon>
        <taxon>Clostridia</taxon>
        <taxon>Lachnospirales</taxon>
        <taxon>Lachnospiraceae</taxon>
        <taxon>Enterocloster</taxon>
    </lineage>
</organism>
<feature type="domain" description="Peptidase C39-like" evidence="2">
    <location>
        <begin position="293"/>
        <end position="425"/>
    </location>
</feature>
<dbReference type="Proteomes" id="UP000251853">
    <property type="component" value="Unassembled WGS sequence"/>
</dbReference>
<dbReference type="InterPro" id="IPR039564">
    <property type="entry name" value="Peptidase_C39-like"/>
</dbReference>
<evidence type="ECO:0000256" key="1">
    <source>
        <dbReference type="SAM" id="Phobius"/>
    </source>
</evidence>
<dbReference type="AlphaFoldDB" id="A0A2X2U8W7"/>
<reference evidence="3 4" key="1">
    <citation type="submission" date="2018-06" db="EMBL/GenBank/DDBJ databases">
        <authorList>
            <consortium name="Pathogen Informatics"/>
            <person name="Doyle S."/>
        </authorList>
    </citation>
    <scope>NUCLEOTIDE SEQUENCE [LARGE SCALE GENOMIC DNA]</scope>
    <source>
        <strain evidence="3 4">NCTC11224</strain>
    </source>
</reference>
<keyword evidence="1" id="KW-0812">Transmembrane</keyword>
<evidence type="ECO:0000313" key="3">
    <source>
        <dbReference type="EMBL" id="SQB10191.1"/>
    </source>
</evidence>
<keyword evidence="4" id="KW-1185">Reference proteome</keyword>
<dbReference type="RefSeq" id="WP_112481680.1">
    <property type="nucleotide sequence ID" value="NZ_JAIWZC010000001.1"/>
</dbReference>